<accession>A0A5B7FJ61</accession>
<sequence>MFYIDRRVAVAPCRDVTVVIKRREPAASSHVVLLLHLEGRRVVILFPVNTSSQTSSRAVLIPNVIHQEARLMPLAIVNRVVDAPEVSVNTTFGELLLTCTRLPSKYSTKTSPLLPCW</sequence>
<keyword evidence="2" id="KW-1185">Reference proteome</keyword>
<comment type="caution">
    <text evidence="1">The sequence shown here is derived from an EMBL/GenBank/DDBJ whole genome shotgun (WGS) entry which is preliminary data.</text>
</comment>
<dbReference type="Proteomes" id="UP000324222">
    <property type="component" value="Unassembled WGS sequence"/>
</dbReference>
<reference evidence="1 2" key="1">
    <citation type="submission" date="2019-05" db="EMBL/GenBank/DDBJ databases">
        <title>Another draft genome of Portunus trituberculatus and its Hox gene families provides insights of decapod evolution.</title>
        <authorList>
            <person name="Jeong J.-H."/>
            <person name="Song I."/>
            <person name="Kim S."/>
            <person name="Choi T."/>
            <person name="Kim D."/>
            <person name="Ryu S."/>
            <person name="Kim W."/>
        </authorList>
    </citation>
    <scope>NUCLEOTIDE SEQUENCE [LARGE SCALE GENOMIC DNA]</scope>
    <source>
        <tissue evidence="1">Muscle</tissue>
    </source>
</reference>
<evidence type="ECO:0000313" key="2">
    <source>
        <dbReference type="Proteomes" id="UP000324222"/>
    </source>
</evidence>
<dbReference type="EMBL" id="VSRR010007251">
    <property type="protein sequence ID" value="MPC46522.1"/>
    <property type="molecule type" value="Genomic_DNA"/>
</dbReference>
<organism evidence="1 2">
    <name type="scientific">Portunus trituberculatus</name>
    <name type="common">Swimming crab</name>
    <name type="synonym">Neptunus trituberculatus</name>
    <dbReference type="NCBI Taxonomy" id="210409"/>
    <lineage>
        <taxon>Eukaryota</taxon>
        <taxon>Metazoa</taxon>
        <taxon>Ecdysozoa</taxon>
        <taxon>Arthropoda</taxon>
        <taxon>Crustacea</taxon>
        <taxon>Multicrustacea</taxon>
        <taxon>Malacostraca</taxon>
        <taxon>Eumalacostraca</taxon>
        <taxon>Eucarida</taxon>
        <taxon>Decapoda</taxon>
        <taxon>Pleocyemata</taxon>
        <taxon>Brachyura</taxon>
        <taxon>Eubrachyura</taxon>
        <taxon>Portunoidea</taxon>
        <taxon>Portunidae</taxon>
        <taxon>Portuninae</taxon>
        <taxon>Portunus</taxon>
    </lineage>
</organism>
<proteinExistence type="predicted"/>
<dbReference type="AlphaFoldDB" id="A0A5B7FJ61"/>
<evidence type="ECO:0000313" key="1">
    <source>
        <dbReference type="EMBL" id="MPC46522.1"/>
    </source>
</evidence>
<protein>
    <submittedName>
        <fullName evidence="1">Uncharacterized protein</fullName>
    </submittedName>
</protein>
<gene>
    <name evidence="1" type="ORF">E2C01_040242</name>
</gene>
<name>A0A5B7FJ61_PORTR</name>